<comment type="caution">
    <text evidence="2">The sequence shown here is derived from an EMBL/GenBank/DDBJ whole genome shotgun (WGS) entry which is preliminary data.</text>
</comment>
<accession>A0ABU6NEA4</accession>
<keyword evidence="3" id="KW-1185">Reference proteome</keyword>
<evidence type="ECO:0000313" key="3">
    <source>
        <dbReference type="Proteomes" id="UP001330749"/>
    </source>
</evidence>
<dbReference type="EMBL" id="JARMQG010000133">
    <property type="protein sequence ID" value="MED3563045.1"/>
    <property type="molecule type" value="Genomic_DNA"/>
</dbReference>
<organism evidence="2 3">
    <name type="scientific">Bacillus xiapuensis</name>
    <dbReference type="NCBI Taxonomy" id="2014075"/>
    <lineage>
        <taxon>Bacteria</taxon>
        <taxon>Bacillati</taxon>
        <taxon>Bacillota</taxon>
        <taxon>Bacilli</taxon>
        <taxon>Bacillales</taxon>
        <taxon>Bacillaceae</taxon>
        <taxon>Bacillus</taxon>
    </lineage>
</organism>
<reference evidence="2 3" key="1">
    <citation type="submission" date="2023-03" db="EMBL/GenBank/DDBJ databases">
        <title>Bacillus Genome Sequencing.</title>
        <authorList>
            <person name="Dunlap C."/>
        </authorList>
    </citation>
    <scope>NUCLEOTIDE SEQUENCE [LARGE SCALE GENOMIC DNA]</scope>
    <source>
        <strain evidence="2 3">B-14544</strain>
    </source>
</reference>
<dbReference type="RefSeq" id="WP_327968070.1">
    <property type="nucleotide sequence ID" value="NZ_JARMQG010000133.1"/>
</dbReference>
<dbReference type="Proteomes" id="UP001330749">
    <property type="component" value="Unassembled WGS sequence"/>
</dbReference>
<proteinExistence type="predicted"/>
<dbReference type="Pfam" id="PF23451">
    <property type="entry name" value="Zn_ribbon_PaaD"/>
    <property type="match status" value="1"/>
</dbReference>
<protein>
    <recommendedName>
        <fullName evidence="1">PaaD zinc beta ribbon domain-containing protein</fullName>
    </recommendedName>
</protein>
<feature type="domain" description="PaaD zinc beta ribbon" evidence="1">
    <location>
        <begin position="3"/>
        <end position="45"/>
    </location>
</feature>
<evidence type="ECO:0000313" key="2">
    <source>
        <dbReference type="EMBL" id="MED3563045.1"/>
    </source>
</evidence>
<dbReference type="InterPro" id="IPR056572">
    <property type="entry name" value="Zn_ribbon_PaaD"/>
</dbReference>
<name>A0ABU6NEA4_9BACI</name>
<evidence type="ECO:0000259" key="1">
    <source>
        <dbReference type="Pfam" id="PF23451"/>
    </source>
</evidence>
<sequence>MSNEQTPIQCSFCSSEDVEKISSFGTAQLVRQYYCNHCHSVFEYIRWQAAPLENEGCRGISAIIENKKKGLS</sequence>
<gene>
    <name evidence="2" type="ORF">P4447_11385</name>
</gene>